<evidence type="ECO:0000256" key="5">
    <source>
        <dbReference type="RuleBase" id="RU000682"/>
    </source>
</evidence>
<dbReference type="Gene3D" id="1.10.10.60">
    <property type="entry name" value="Homeodomain-like"/>
    <property type="match status" value="1"/>
</dbReference>
<dbReference type="SUPFAM" id="SSF46689">
    <property type="entry name" value="Homeodomain-like"/>
    <property type="match status" value="1"/>
</dbReference>
<dbReference type="Pfam" id="PF00046">
    <property type="entry name" value="Homeodomain"/>
    <property type="match status" value="1"/>
</dbReference>
<dbReference type="InterPro" id="IPR009057">
    <property type="entry name" value="Homeodomain-like_sf"/>
</dbReference>
<dbReference type="GO" id="GO:0000981">
    <property type="term" value="F:DNA-binding transcription factor activity, RNA polymerase II-specific"/>
    <property type="evidence" value="ECO:0007669"/>
    <property type="project" value="TreeGrafter"/>
</dbReference>
<protein>
    <submittedName>
        <fullName evidence="7">Homeobox domain-containing protein</fullName>
    </submittedName>
</protein>
<evidence type="ECO:0000256" key="1">
    <source>
        <dbReference type="ARBA" id="ARBA00023125"/>
    </source>
</evidence>
<dbReference type="PROSITE" id="PS50071">
    <property type="entry name" value="HOMEOBOX_2"/>
    <property type="match status" value="1"/>
</dbReference>
<dbReference type="WBParaSite" id="MCU_000261-RA">
    <property type="protein sequence ID" value="MCU_000261-RA"/>
    <property type="gene ID" value="MCU_000261"/>
</dbReference>
<dbReference type="PANTHER" id="PTHR45664:SF12">
    <property type="entry name" value="PANCREAS_DUODENUM HOMEOBOX PROTEIN 1"/>
    <property type="match status" value="1"/>
</dbReference>
<name>A0A5K3EFZ5_MESCO</name>
<evidence type="ECO:0000313" key="7">
    <source>
        <dbReference type="WBParaSite" id="MCU_000261-RA"/>
    </source>
</evidence>
<keyword evidence="1 4" id="KW-0238">DNA-binding</keyword>
<evidence type="ECO:0000256" key="4">
    <source>
        <dbReference type="PROSITE-ProRule" id="PRU00108"/>
    </source>
</evidence>
<sequence length="300" mass="34069">MVSAASVPRKGMWFRDSISQAPEDVLASSGFNANLYFPAGAAVVQPCREISFAHTSSIGESSLEFSHQADNWLHNSENGARERLNHQNGMLESPFLSSNSNCPFTANPVSTKRARTAYTQVQLLQLEREFWYNKYLCRPRRIELANSLNLTEKQIKNRRMKLKRVERSIASPEVTPEKRLFEHEQHKIGYSISRSPTHSPNASMVSCSRHSAPFHQCSQTHYLYNYQSASGRKQSEGMQEVKNCELAYEEQPRIWSFEEDVDDECVNTPVTASQTSDSPEPLTEYQTSGYLMALESTLKT</sequence>
<evidence type="ECO:0000256" key="2">
    <source>
        <dbReference type="ARBA" id="ARBA00023155"/>
    </source>
</evidence>
<dbReference type="InterPro" id="IPR001356">
    <property type="entry name" value="HD"/>
</dbReference>
<evidence type="ECO:0000259" key="6">
    <source>
        <dbReference type="PROSITE" id="PS50071"/>
    </source>
</evidence>
<keyword evidence="3 4" id="KW-0539">Nucleus</keyword>
<dbReference type="PANTHER" id="PTHR45664">
    <property type="entry name" value="PROTEIN ZERKNUELLT 1-RELATED"/>
    <property type="match status" value="1"/>
</dbReference>
<dbReference type="GO" id="GO:0005634">
    <property type="term" value="C:nucleus"/>
    <property type="evidence" value="ECO:0007669"/>
    <property type="project" value="UniProtKB-SubCell"/>
</dbReference>
<dbReference type="GO" id="GO:0009893">
    <property type="term" value="P:positive regulation of metabolic process"/>
    <property type="evidence" value="ECO:0007669"/>
    <property type="project" value="UniProtKB-ARBA"/>
</dbReference>
<feature type="DNA-binding region" description="Homeobox" evidence="4">
    <location>
        <begin position="111"/>
        <end position="170"/>
    </location>
</feature>
<dbReference type="CDD" id="cd00086">
    <property type="entry name" value="homeodomain"/>
    <property type="match status" value="1"/>
</dbReference>
<organism evidence="7">
    <name type="scientific">Mesocestoides corti</name>
    <name type="common">Flatworm</name>
    <dbReference type="NCBI Taxonomy" id="53468"/>
    <lineage>
        <taxon>Eukaryota</taxon>
        <taxon>Metazoa</taxon>
        <taxon>Spiralia</taxon>
        <taxon>Lophotrochozoa</taxon>
        <taxon>Platyhelminthes</taxon>
        <taxon>Cestoda</taxon>
        <taxon>Eucestoda</taxon>
        <taxon>Cyclophyllidea</taxon>
        <taxon>Mesocestoididae</taxon>
        <taxon>Mesocestoides</taxon>
    </lineage>
</organism>
<accession>A0A5K3EFZ5</accession>
<reference evidence="7" key="1">
    <citation type="submission" date="2019-11" db="UniProtKB">
        <authorList>
            <consortium name="WormBaseParasite"/>
        </authorList>
    </citation>
    <scope>IDENTIFICATION</scope>
</reference>
<keyword evidence="2 4" id="KW-0371">Homeobox</keyword>
<evidence type="ECO:0000256" key="3">
    <source>
        <dbReference type="ARBA" id="ARBA00023242"/>
    </source>
</evidence>
<proteinExistence type="predicted"/>
<dbReference type="AlphaFoldDB" id="A0A5K3EFZ5"/>
<comment type="subcellular location">
    <subcellularLocation>
        <location evidence="4 5">Nucleus</location>
    </subcellularLocation>
</comment>
<dbReference type="GO" id="GO:0000978">
    <property type="term" value="F:RNA polymerase II cis-regulatory region sequence-specific DNA binding"/>
    <property type="evidence" value="ECO:0007669"/>
    <property type="project" value="TreeGrafter"/>
</dbReference>
<dbReference type="SMART" id="SM00389">
    <property type="entry name" value="HOX"/>
    <property type="match status" value="1"/>
</dbReference>
<feature type="domain" description="Homeobox" evidence="6">
    <location>
        <begin position="109"/>
        <end position="169"/>
    </location>
</feature>